<feature type="transmembrane region" description="Helical" evidence="1">
    <location>
        <begin position="78"/>
        <end position="99"/>
    </location>
</feature>
<evidence type="ECO:0000313" key="2">
    <source>
        <dbReference type="EMBL" id="MEQ2267431.1"/>
    </source>
</evidence>
<proteinExistence type="predicted"/>
<keyword evidence="3" id="KW-1185">Reference proteome</keyword>
<dbReference type="Proteomes" id="UP001444071">
    <property type="component" value="Unassembled WGS sequence"/>
</dbReference>
<evidence type="ECO:0000313" key="3">
    <source>
        <dbReference type="Proteomes" id="UP001444071"/>
    </source>
</evidence>
<comment type="caution">
    <text evidence="2">The sequence shown here is derived from an EMBL/GenBank/DDBJ whole genome shotgun (WGS) entry which is preliminary data.</text>
</comment>
<sequence length="118" mass="13380">MISFLCPDQRFKPLPRILTPDSASPALTQFMSPNHRTLPVYWAWKPENMCDVVLLSAVHHSEEPKFSFLILPWILKRLVALFLSLVLFSVLCSATNLSILSQRFPSLSTGGFLTQSFQ</sequence>
<organism evidence="2 3">
    <name type="scientific">Xenotaenia resolanae</name>
    <dbReference type="NCBI Taxonomy" id="208358"/>
    <lineage>
        <taxon>Eukaryota</taxon>
        <taxon>Metazoa</taxon>
        <taxon>Chordata</taxon>
        <taxon>Craniata</taxon>
        <taxon>Vertebrata</taxon>
        <taxon>Euteleostomi</taxon>
        <taxon>Actinopterygii</taxon>
        <taxon>Neopterygii</taxon>
        <taxon>Teleostei</taxon>
        <taxon>Neoteleostei</taxon>
        <taxon>Acanthomorphata</taxon>
        <taxon>Ovalentaria</taxon>
        <taxon>Atherinomorphae</taxon>
        <taxon>Cyprinodontiformes</taxon>
        <taxon>Goodeidae</taxon>
        <taxon>Xenotaenia</taxon>
    </lineage>
</organism>
<accession>A0ABV0WD02</accession>
<keyword evidence="1" id="KW-0812">Transmembrane</keyword>
<evidence type="ECO:0000256" key="1">
    <source>
        <dbReference type="SAM" id="Phobius"/>
    </source>
</evidence>
<gene>
    <name evidence="2" type="ORF">XENORESO_005916</name>
</gene>
<keyword evidence="1" id="KW-1133">Transmembrane helix</keyword>
<dbReference type="EMBL" id="JAHRIM010042111">
    <property type="protein sequence ID" value="MEQ2267431.1"/>
    <property type="molecule type" value="Genomic_DNA"/>
</dbReference>
<name>A0ABV0WD02_9TELE</name>
<keyword evidence="1" id="KW-0472">Membrane</keyword>
<reference evidence="2 3" key="1">
    <citation type="submission" date="2021-06" db="EMBL/GenBank/DDBJ databases">
        <authorList>
            <person name="Palmer J.M."/>
        </authorList>
    </citation>
    <scope>NUCLEOTIDE SEQUENCE [LARGE SCALE GENOMIC DNA]</scope>
    <source>
        <strain evidence="2 3">XR_2019</strain>
        <tissue evidence="2">Muscle</tissue>
    </source>
</reference>
<protein>
    <submittedName>
        <fullName evidence="2">Uncharacterized protein</fullName>
    </submittedName>
</protein>